<gene>
    <name evidence="3" type="primary">100578726</name>
    <name evidence="5" type="synonym">LOC100578726</name>
</gene>
<feature type="coiled-coil region" evidence="1">
    <location>
        <begin position="515"/>
        <end position="542"/>
    </location>
</feature>
<dbReference type="AlphaFoldDB" id="A0A7M7GP13"/>
<dbReference type="OMA" id="YKNTFTR"/>
<dbReference type="PANTHER" id="PTHR15128">
    <property type="entry name" value="TAL1 SCL INTERRUPTING LOCUS"/>
    <property type="match status" value="1"/>
</dbReference>
<dbReference type="GO" id="GO:0005815">
    <property type="term" value="C:microtubule organizing center"/>
    <property type="evidence" value="ECO:0007669"/>
    <property type="project" value="TreeGrafter"/>
</dbReference>
<feature type="region of interest" description="Disordered" evidence="2">
    <location>
        <begin position="118"/>
        <end position="137"/>
    </location>
</feature>
<keyword evidence="5" id="KW-0808">Transferase</keyword>
<dbReference type="GO" id="GO:0007224">
    <property type="term" value="P:smoothened signaling pathway"/>
    <property type="evidence" value="ECO:0007669"/>
    <property type="project" value="TreeGrafter"/>
</dbReference>
<evidence type="ECO:0000313" key="5">
    <source>
        <dbReference type="RefSeq" id="XP_006560831.1"/>
    </source>
</evidence>
<dbReference type="GO" id="GO:0031023">
    <property type="term" value="P:microtubule organizing center organization"/>
    <property type="evidence" value="ECO:0007669"/>
    <property type="project" value="TreeGrafter"/>
</dbReference>
<keyword evidence="1" id="KW-0175">Coiled coil</keyword>
<dbReference type="GO" id="GO:0016301">
    <property type="term" value="F:kinase activity"/>
    <property type="evidence" value="ECO:0007669"/>
    <property type="project" value="UniProtKB-KW"/>
</dbReference>
<proteinExistence type="predicted"/>
<accession>A0A7M7GP13</accession>
<dbReference type="InterPro" id="IPR026123">
    <property type="entry name" value="STIL"/>
</dbReference>
<evidence type="ECO:0000256" key="2">
    <source>
        <dbReference type="SAM" id="MobiDB-lite"/>
    </source>
</evidence>
<evidence type="ECO:0000256" key="1">
    <source>
        <dbReference type="SAM" id="Coils"/>
    </source>
</evidence>
<dbReference type="EnsemblMetazoa" id="XM_006560768">
    <property type="protein sequence ID" value="XP_006560831"/>
    <property type="gene ID" value="LOC100578726"/>
</dbReference>
<dbReference type="GeneID" id="100578726"/>
<keyword evidence="5" id="KW-0418">Kinase</keyword>
<dbReference type="GO" id="GO:0007052">
    <property type="term" value="P:mitotic spindle organization"/>
    <property type="evidence" value="ECO:0007669"/>
    <property type="project" value="TreeGrafter"/>
</dbReference>
<reference evidence="5" key="2">
    <citation type="submission" date="2025-04" db="UniProtKB">
        <authorList>
            <consortium name="RefSeq"/>
        </authorList>
    </citation>
    <scope>IDENTIFICATION</scope>
    <source>
        <strain evidence="5">DH4</strain>
        <tissue evidence="5">Whole body</tissue>
    </source>
</reference>
<dbReference type="RefSeq" id="XP_006560831.1">
    <property type="nucleotide sequence ID" value="XM_006560768.3"/>
</dbReference>
<keyword evidence="4" id="KW-1185">Reference proteome</keyword>
<evidence type="ECO:0000313" key="4">
    <source>
        <dbReference type="Proteomes" id="UP000005203"/>
    </source>
</evidence>
<name>A0A7M7GP13_APIME</name>
<dbReference type="KEGG" id="ame:100578726"/>
<feature type="compositionally biased region" description="Basic and acidic residues" evidence="2">
    <location>
        <begin position="122"/>
        <end position="131"/>
    </location>
</feature>
<protein>
    <submittedName>
        <fullName evidence="5">Protein kinase 4</fullName>
    </submittedName>
</protein>
<organism evidence="3">
    <name type="scientific">Apis mellifera</name>
    <name type="common">Honeybee</name>
    <dbReference type="NCBI Taxonomy" id="7460"/>
    <lineage>
        <taxon>Eukaryota</taxon>
        <taxon>Metazoa</taxon>
        <taxon>Ecdysozoa</taxon>
        <taxon>Arthropoda</taxon>
        <taxon>Hexapoda</taxon>
        <taxon>Insecta</taxon>
        <taxon>Pterygota</taxon>
        <taxon>Neoptera</taxon>
        <taxon>Endopterygota</taxon>
        <taxon>Hymenoptera</taxon>
        <taxon>Apocrita</taxon>
        <taxon>Aculeata</taxon>
        <taxon>Apoidea</taxon>
        <taxon>Anthophila</taxon>
        <taxon>Apidae</taxon>
        <taxon>Apis</taxon>
    </lineage>
</organism>
<dbReference type="OrthoDB" id="76173at2759"/>
<dbReference type="PANTHER" id="PTHR15128:SF0">
    <property type="entry name" value="SCL-INTERRUPTING LOCUS PROTEIN"/>
    <property type="match status" value="1"/>
</dbReference>
<dbReference type="GO" id="GO:0071539">
    <property type="term" value="P:protein localization to centrosome"/>
    <property type="evidence" value="ECO:0007669"/>
    <property type="project" value="TreeGrafter"/>
</dbReference>
<sequence length="892" mass="103424">MFCYDEDELEPRLTPKPASKLDCFTVPSVPEVSLIFDKPLSFKTTENTNFRSPAIKPKSLICKNNSSSSLNVNGSYAAWKEQNYSWKHPSSYTIPHHKEQSEQNYIIHSYLVEDNTINTSNKSKEKNDTSRTDIYNSSQSKEINRKIDDCFHKYNYEISENNVTHIERKQDTEYNEKRIDSMSAMSHINKPGINADNYIINENEYSPSLHKRKLITNNSKQKIPYNDSISESNIQNLSINPNKLQQSEFQLPHYLGQYPYFNMNSYSFPQLHPYSTHNTDNQETLKNLLQIINSQNEQIKSLQIQIDRLLKMQEENLREKKKCSCSFQSQEHDQLYANSNNILDVSNYVTVPENTKKNIYQKESLKDKRKDNYNENENINQNELILTDAQSKKTFMEKKVSIGVMTSFEFTVQNNPFTMDIENYEKKDSQQENFKMCNSVCLDTNESLRRYKNSFTRIPSAQLENIVEDSESYMSSSQQQSSNLNASTFTKDLEKQALDVQRETHIHRSESPKLCKDIATKLNETENKIKKHLKNSTEEEIDYKTIKTSMIQKNAENAENHIQKNRKFKENILTNMNQNKQNIRDNESIQTSNFVNKSSYCNDPQKEGQISRFKQINSIEDSLILNGDDLKINERPLTPEPSIHVEMNEYSSDDDSEHVKHSSKVGWTFYNNVIGRVNQLLQNSCIIDDQQQKQTKINQNERDEIENKTVLDTVKVATLEQLKKLGISLHENSEVKESNNSNKKAFDLSFYPRLDYQTNMTQTTSAVNETNTSMHMKALALKYLTDEQLAELAVQRQSSSLQHLMVSNVQGTNMSFATMRYLERYQLLPGKNNIQVEDIGKNDGSPKVDLKITDSKSNLKTVQHFPFNQTPRTTCPSKILDISTLKRQPKLL</sequence>
<accession>A0A8B6YY98</accession>
<feature type="coiled-coil region" evidence="1">
    <location>
        <begin position="285"/>
        <end position="312"/>
    </location>
</feature>
<reference evidence="3" key="1">
    <citation type="submission" date="2021-01" db="UniProtKB">
        <authorList>
            <consortium name="EnsemblMetazoa"/>
        </authorList>
    </citation>
    <scope>IDENTIFICATION</scope>
    <source>
        <strain evidence="3">DH4</strain>
    </source>
</reference>
<evidence type="ECO:0000313" key="3">
    <source>
        <dbReference type="EnsemblMetazoa" id="XP_006560831"/>
    </source>
</evidence>
<dbReference type="Proteomes" id="UP000005203">
    <property type="component" value="Linkage group LG9"/>
</dbReference>